<evidence type="ECO:0000256" key="1">
    <source>
        <dbReference type="SAM" id="MobiDB-lite"/>
    </source>
</evidence>
<feature type="compositionally biased region" description="Polar residues" evidence="1">
    <location>
        <begin position="94"/>
        <end position="105"/>
    </location>
</feature>
<feature type="signal peptide" evidence="2">
    <location>
        <begin position="1"/>
        <end position="19"/>
    </location>
</feature>
<gene>
    <name evidence="3" type="ORF">M378DRAFT_738573</name>
</gene>
<dbReference type="EMBL" id="KN818265">
    <property type="protein sequence ID" value="KIL62872.1"/>
    <property type="molecule type" value="Genomic_DNA"/>
</dbReference>
<evidence type="ECO:0000313" key="3">
    <source>
        <dbReference type="EMBL" id="KIL62872.1"/>
    </source>
</evidence>
<protein>
    <submittedName>
        <fullName evidence="3">Uncharacterized protein</fullName>
    </submittedName>
</protein>
<feature type="compositionally biased region" description="Basic residues" evidence="1">
    <location>
        <begin position="141"/>
        <end position="150"/>
    </location>
</feature>
<reference evidence="3 4" key="1">
    <citation type="submission" date="2014-04" db="EMBL/GenBank/DDBJ databases">
        <title>Evolutionary Origins and Diversification of the Mycorrhizal Mutualists.</title>
        <authorList>
            <consortium name="DOE Joint Genome Institute"/>
            <consortium name="Mycorrhizal Genomics Consortium"/>
            <person name="Kohler A."/>
            <person name="Kuo A."/>
            <person name="Nagy L.G."/>
            <person name="Floudas D."/>
            <person name="Copeland A."/>
            <person name="Barry K.W."/>
            <person name="Cichocki N."/>
            <person name="Veneault-Fourrey C."/>
            <person name="LaButti K."/>
            <person name="Lindquist E.A."/>
            <person name="Lipzen A."/>
            <person name="Lundell T."/>
            <person name="Morin E."/>
            <person name="Murat C."/>
            <person name="Riley R."/>
            <person name="Ohm R."/>
            <person name="Sun H."/>
            <person name="Tunlid A."/>
            <person name="Henrissat B."/>
            <person name="Grigoriev I.V."/>
            <person name="Hibbett D.S."/>
            <person name="Martin F."/>
        </authorList>
    </citation>
    <scope>NUCLEOTIDE SEQUENCE [LARGE SCALE GENOMIC DNA]</scope>
    <source>
        <strain evidence="3 4">Koide BX008</strain>
    </source>
</reference>
<dbReference type="InParanoid" id="A0A0C2WMQ7"/>
<accession>A0A0C2WMQ7</accession>
<dbReference type="Proteomes" id="UP000054549">
    <property type="component" value="Unassembled WGS sequence"/>
</dbReference>
<organism evidence="3 4">
    <name type="scientific">Amanita muscaria (strain Koide BX008)</name>
    <dbReference type="NCBI Taxonomy" id="946122"/>
    <lineage>
        <taxon>Eukaryota</taxon>
        <taxon>Fungi</taxon>
        <taxon>Dikarya</taxon>
        <taxon>Basidiomycota</taxon>
        <taxon>Agaricomycotina</taxon>
        <taxon>Agaricomycetes</taxon>
        <taxon>Agaricomycetidae</taxon>
        <taxon>Agaricales</taxon>
        <taxon>Pluteineae</taxon>
        <taxon>Amanitaceae</taxon>
        <taxon>Amanita</taxon>
    </lineage>
</organism>
<evidence type="ECO:0000256" key="2">
    <source>
        <dbReference type="SAM" id="SignalP"/>
    </source>
</evidence>
<feature type="region of interest" description="Disordered" evidence="1">
    <location>
        <begin position="92"/>
        <end position="150"/>
    </location>
</feature>
<keyword evidence="4" id="KW-1185">Reference proteome</keyword>
<name>A0A0C2WMQ7_AMAMK</name>
<feature type="chain" id="PRO_5002158238" evidence="2">
    <location>
        <begin position="20"/>
        <end position="150"/>
    </location>
</feature>
<dbReference type="AlphaFoldDB" id="A0A0C2WMQ7"/>
<feature type="region of interest" description="Disordered" evidence="1">
    <location>
        <begin position="22"/>
        <end position="79"/>
    </location>
</feature>
<keyword evidence="2" id="KW-0732">Signal</keyword>
<feature type="compositionally biased region" description="Pro residues" evidence="1">
    <location>
        <begin position="22"/>
        <end position="36"/>
    </location>
</feature>
<sequence length="150" mass="15973">MRFEIICFISLLLAPTIAASSPPPPNPPLHPYPNSPPSHGDLVGYAQNGLHAGIVVGSPSRQGGNVDIAPLAPPSKNQLSVHHHLVVSAHPDNILTTGISSQHTASEAARHHEQHPPSVSHPTGPYPGSANYRAPASGRRTPQRHARRRR</sequence>
<dbReference type="HOGENOM" id="CLU_106779_0_0_1"/>
<evidence type="ECO:0000313" key="4">
    <source>
        <dbReference type="Proteomes" id="UP000054549"/>
    </source>
</evidence>
<proteinExistence type="predicted"/>